<protein>
    <recommendedName>
        <fullName evidence="9">Triabin</fullName>
    </recommendedName>
</protein>
<dbReference type="GO" id="GO:0090729">
    <property type="term" value="F:toxin activity"/>
    <property type="evidence" value="ECO:0007669"/>
    <property type="project" value="UniProtKB-KW"/>
</dbReference>
<dbReference type="EMBL" id="AB470386">
    <property type="protein sequence ID" value="BAI50836.1"/>
    <property type="molecule type" value="mRNA"/>
</dbReference>
<dbReference type="InterPro" id="IPR012674">
    <property type="entry name" value="Calycin"/>
</dbReference>
<evidence type="ECO:0000256" key="4">
    <source>
        <dbReference type="ARBA" id="ARBA00022729"/>
    </source>
</evidence>
<evidence type="ECO:0000256" key="2">
    <source>
        <dbReference type="ARBA" id="ARBA00022525"/>
    </source>
</evidence>
<dbReference type="Pfam" id="PF03973">
    <property type="entry name" value="Triabin"/>
    <property type="match status" value="1"/>
</dbReference>
<name>D1MWD5_TRIDM</name>
<reference evidence="8" key="1">
    <citation type="journal article" date="2010" name="Infect. Genet. Evol.">
        <title>A repertoire of the dominant transcripts from the salivary glands of the blood-sucking bug, Triatoma dimidiata, a vector of Chagas disease.</title>
        <authorList>
            <person name="Kato H."/>
            <person name="Jochim R.C."/>
            <person name="Gomez E.A."/>
            <person name="Sakoda R."/>
            <person name="Iwata H."/>
            <person name="Valenzuela J.G."/>
            <person name="Hashiguchi Y."/>
        </authorList>
    </citation>
    <scope>NUCLEOTIDE SEQUENCE</scope>
    <source>
        <tissue evidence="8">Salivary gland</tissue>
    </source>
</reference>
<dbReference type="AlphaFoldDB" id="D1MWD5"/>
<evidence type="ECO:0000313" key="8">
    <source>
        <dbReference type="EMBL" id="BAI50836.1"/>
    </source>
</evidence>
<keyword evidence="5" id="KW-1199">Hemostasis impairing toxin</keyword>
<dbReference type="InterPro" id="IPR005657">
    <property type="entry name" value="Triabi/Procalin"/>
</dbReference>
<keyword evidence="2" id="KW-0964">Secreted</keyword>
<dbReference type="GO" id="GO:0005576">
    <property type="term" value="C:extracellular region"/>
    <property type="evidence" value="ECO:0007669"/>
    <property type="project" value="UniProtKB-SubCell"/>
</dbReference>
<feature type="chain" id="PRO_5003025355" description="Triabin" evidence="7">
    <location>
        <begin position="19"/>
        <end position="189"/>
    </location>
</feature>
<dbReference type="SUPFAM" id="SSF50814">
    <property type="entry name" value="Lipocalins"/>
    <property type="match status" value="1"/>
</dbReference>
<feature type="signal peptide" evidence="7">
    <location>
        <begin position="1"/>
        <end position="18"/>
    </location>
</feature>
<comment type="similarity">
    <text evidence="6">Belongs to the calycin superfamily. Triabin family.</text>
</comment>
<accession>D1MWD5</accession>
<comment type="subcellular location">
    <subcellularLocation>
        <location evidence="1">Secreted</location>
    </subcellularLocation>
</comment>
<evidence type="ECO:0008006" key="9">
    <source>
        <dbReference type="Google" id="ProtNLM"/>
    </source>
</evidence>
<dbReference type="Gene3D" id="2.40.128.20">
    <property type="match status" value="1"/>
</dbReference>
<sequence>MKTFIALTFIGIQTYAFAEKPSKKTECNYKAMENFDSTRYLQINRAFVTHSREGTGAIICRLYKTQKSGDKTDKININIYEYFEKRRDIYYSENHCNTTLASINKGTFVSSCKEVMLTVRQKDTKKKPKPRIIEVYTSVIDTDYDKYIIHYRCVKTKSSIKDNIEVLQTNKNAGDEPIKQALKKNGLEL</sequence>
<keyword evidence="3" id="KW-0800">Toxin</keyword>
<proteinExistence type="evidence at transcript level"/>
<evidence type="ECO:0000256" key="6">
    <source>
        <dbReference type="ARBA" id="ARBA00034121"/>
    </source>
</evidence>
<dbReference type="GO" id="GO:0030682">
    <property type="term" value="P:symbiont-mediated perturbation of host defenses"/>
    <property type="evidence" value="ECO:0007669"/>
    <property type="project" value="InterPro"/>
</dbReference>
<evidence type="ECO:0000256" key="3">
    <source>
        <dbReference type="ARBA" id="ARBA00022656"/>
    </source>
</evidence>
<evidence type="ECO:0000256" key="1">
    <source>
        <dbReference type="ARBA" id="ARBA00004613"/>
    </source>
</evidence>
<evidence type="ECO:0000256" key="7">
    <source>
        <dbReference type="SAM" id="SignalP"/>
    </source>
</evidence>
<evidence type="ECO:0000256" key="5">
    <source>
        <dbReference type="ARBA" id="ARBA00023240"/>
    </source>
</evidence>
<keyword evidence="4 7" id="KW-0732">Signal</keyword>
<organism evidence="8">
    <name type="scientific">Triatoma dimidiata</name>
    <name type="common">Kissing bug</name>
    <name type="synonym">Meccus dimidiatus</name>
    <dbReference type="NCBI Taxonomy" id="72491"/>
    <lineage>
        <taxon>Eukaryota</taxon>
        <taxon>Metazoa</taxon>
        <taxon>Ecdysozoa</taxon>
        <taxon>Arthropoda</taxon>
        <taxon>Hexapoda</taxon>
        <taxon>Insecta</taxon>
        <taxon>Pterygota</taxon>
        <taxon>Neoptera</taxon>
        <taxon>Paraneoptera</taxon>
        <taxon>Hemiptera</taxon>
        <taxon>Heteroptera</taxon>
        <taxon>Panheteroptera</taxon>
        <taxon>Cimicomorpha</taxon>
        <taxon>Reduviidae</taxon>
        <taxon>Triatominae</taxon>
        <taxon>Triatoma</taxon>
    </lineage>
</organism>
<dbReference type="CDD" id="cd19423">
    <property type="entry name" value="lipocalin_LTBP1-like"/>
    <property type="match status" value="1"/>
</dbReference>